<dbReference type="Proteomes" id="UP001215280">
    <property type="component" value="Unassembled WGS sequence"/>
</dbReference>
<comment type="caution">
    <text evidence="1">The sequence shown here is derived from an EMBL/GenBank/DDBJ whole genome shotgun (WGS) entry which is preliminary data.</text>
</comment>
<organism evidence="1 2">
    <name type="scientific">Mycena maculata</name>
    <dbReference type="NCBI Taxonomy" id="230809"/>
    <lineage>
        <taxon>Eukaryota</taxon>
        <taxon>Fungi</taxon>
        <taxon>Dikarya</taxon>
        <taxon>Basidiomycota</taxon>
        <taxon>Agaricomycotina</taxon>
        <taxon>Agaricomycetes</taxon>
        <taxon>Agaricomycetidae</taxon>
        <taxon>Agaricales</taxon>
        <taxon>Marasmiineae</taxon>
        <taxon>Mycenaceae</taxon>
        <taxon>Mycena</taxon>
    </lineage>
</organism>
<dbReference type="EMBL" id="JARJLG010000001">
    <property type="protein sequence ID" value="KAJ7785354.1"/>
    <property type="molecule type" value="Genomic_DNA"/>
</dbReference>
<keyword evidence="2" id="KW-1185">Reference proteome</keyword>
<dbReference type="AlphaFoldDB" id="A0AAD7P2X4"/>
<sequence length="117" mass="13610">MAALLPIDLERYIFEISALTCPTSIPKLCWRVQRWLEPLLYHTLVINADAIDGTPPCSVEIFNDIIRTKPVSFLRNLMIQRVPEDVTEGTGVENLYLLLRGHHYFVFDELRHPTVYR</sequence>
<evidence type="ECO:0000313" key="1">
    <source>
        <dbReference type="EMBL" id="KAJ7785354.1"/>
    </source>
</evidence>
<reference evidence="1" key="1">
    <citation type="submission" date="2023-03" db="EMBL/GenBank/DDBJ databases">
        <title>Massive genome expansion in bonnet fungi (Mycena s.s.) driven by repeated elements and novel gene families across ecological guilds.</title>
        <authorList>
            <consortium name="Lawrence Berkeley National Laboratory"/>
            <person name="Harder C.B."/>
            <person name="Miyauchi S."/>
            <person name="Viragh M."/>
            <person name="Kuo A."/>
            <person name="Thoen E."/>
            <person name="Andreopoulos B."/>
            <person name="Lu D."/>
            <person name="Skrede I."/>
            <person name="Drula E."/>
            <person name="Henrissat B."/>
            <person name="Morin E."/>
            <person name="Kohler A."/>
            <person name="Barry K."/>
            <person name="LaButti K."/>
            <person name="Morin E."/>
            <person name="Salamov A."/>
            <person name="Lipzen A."/>
            <person name="Mereny Z."/>
            <person name="Hegedus B."/>
            <person name="Baldrian P."/>
            <person name="Stursova M."/>
            <person name="Weitz H."/>
            <person name="Taylor A."/>
            <person name="Grigoriev I.V."/>
            <person name="Nagy L.G."/>
            <person name="Martin F."/>
            <person name="Kauserud H."/>
        </authorList>
    </citation>
    <scope>NUCLEOTIDE SEQUENCE</scope>
    <source>
        <strain evidence="1">CBHHK188m</strain>
    </source>
</reference>
<evidence type="ECO:0000313" key="2">
    <source>
        <dbReference type="Proteomes" id="UP001215280"/>
    </source>
</evidence>
<protein>
    <submittedName>
        <fullName evidence="1">Uncharacterized protein</fullName>
    </submittedName>
</protein>
<name>A0AAD7P2X4_9AGAR</name>
<proteinExistence type="predicted"/>
<gene>
    <name evidence="1" type="ORF">DFH07DRAFT_948434</name>
</gene>
<accession>A0AAD7P2X4</accession>